<dbReference type="PANTHER" id="PTHR10264">
    <property type="entry name" value="BAND 7 PROTEIN-RELATED"/>
    <property type="match status" value="1"/>
</dbReference>
<comment type="caution">
    <text evidence="2">The sequence shown here is derived from an EMBL/GenBank/DDBJ whole genome shotgun (WGS) entry which is preliminary data.</text>
</comment>
<dbReference type="Proteomes" id="UP000681340">
    <property type="component" value="Unassembled WGS sequence"/>
</dbReference>
<dbReference type="InterPro" id="IPR043202">
    <property type="entry name" value="Band-7_stomatin-like"/>
</dbReference>
<evidence type="ECO:0000313" key="3">
    <source>
        <dbReference type="Proteomes" id="UP000681340"/>
    </source>
</evidence>
<organism evidence="2 3">
    <name type="scientific">Actinoplanes auranticolor</name>
    <dbReference type="NCBI Taxonomy" id="47988"/>
    <lineage>
        <taxon>Bacteria</taxon>
        <taxon>Bacillati</taxon>
        <taxon>Actinomycetota</taxon>
        <taxon>Actinomycetes</taxon>
        <taxon>Micromonosporales</taxon>
        <taxon>Micromonosporaceae</taxon>
        <taxon>Actinoplanes</taxon>
    </lineage>
</organism>
<dbReference type="EMBL" id="BOQL01000099">
    <property type="protein sequence ID" value="GIM80528.1"/>
    <property type="molecule type" value="Genomic_DNA"/>
</dbReference>
<gene>
    <name evidence="2" type="ORF">Aau02nite_91000</name>
</gene>
<dbReference type="Pfam" id="PF01145">
    <property type="entry name" value="Band_7"/>
    <property type="match status" value="1"/>
</dbReference>
<dbReference type="PANTHER" id="PTHR10264:SF19">
    <property type="entry name" value="AT06885P-RELATED"/>
    <property type="match status" value="1"/>
</dbReference>
<keyword evidence="3" id="KW-1185">Reference proteome</keyword>
<evidence type="ECO:0000313" key="2">
    <source>
        <dbReference type="EMBL" id="GIM80528.1"/>
    </source>
</evidence>
<evidence type="ECO:0000259" key="1">
    <source>
        <dbReference type="Pfam" id="PF01145"/>
    </source>
</evidence>
<name>A0A919T0D6_9ACTN</name>
<reference evidence="2" key="1">
    <citation type="submission" date="2021-03" db="EMBL/GenBank/DDBJ databases">
        <title>Whole genome shotgun sequence of Actinoplanes auranticolor NBRC 12245.</title>
        <authorList>
            <person name="Komaki H."/>
            <person name="Tamura T."/>
        </authorList>
    </citation>
    <scope>NUCLEOTIDE SEQUENCE</scope>
    <source>
        <strain evidence="2">NBRC 12245</strain>
    </source>
</reference>
<proteinExistence type="predicted"/>
<dbReference type="AlphaFoldDB" id="A0A919T0D6"/>
<sequence length="98" mass="11254">MWSLWIALLILVHLALAFLAVKVVKQYEQGVLFRLGKVIAVRKAGLTVIIPFVDVLNRVSLRIGTMPMVDKRAEPRAYVRRTGEDLPEIRDRTWTRTP</sequence>
<dbReference type="RefSeq" id="WP_212994866.1">
    <property type="nucleotide sequence ID" value="NZ_BAABEA010000014.1"/>
</dbReference>
<accession>A0A919T0D6</accession>
<feature type="domain" description="Band 7" evidence="1">
    <location>
        <begin position="22"/>
        <end position="67"/>
    </location>
</feature>
<protein>
    <recommendedName>
        <fullName evidence="1">Band 7 domain-containing protein</fullName>
    </recommendedName>
</protein>
<dbReference type="InterPro" id="IPR001107">
    <property type="entry name" value="Band_7"/>
</dbReference>
<dbReference type="GO" id="GO:0005886">
    <property type="term" value="C:plasma membrane"/>
    <property type="evidence" value="ECO:0007669"/>
    <property type="project" value="InterPro"/>
</dbReference>